<keyword evidence="3" id="KW-1185">Reference proteome</keyword>
<dbReference type="AlphaFoldDB" id="A0A5J6MKY7"/>
<dbReference type="Proteomes" id="UP000326202">
    <property type="component" value="Chromosome"/>
</dbReference>
<reference evidence="2 3" key="1">
    <citation type="submission" date="2019-08" db="EMBL/GenBank/DDBJ databases">
        <title>Hyperibacter terrae gen. nov., sp. nov. and Hyperibacter viscosus sp. nov., two new members in the family Rhodospirillaceae isolated from the rhizosphere of Hypericum perforatum.</title>
        <authorList>
            <person name="Noviana Z."/>
        </authorList>
    </citation>
    <scope>NUCLEOTIDE SEQUENCE [LARGE SCALE GENOMIC DNA]</scope>
    <source>
        <strain evidence="2 3">R5913</strain>
    </source>
</reference>
<accession>A0A5J6MKY7</accession>
<dbReference type="Pfam" id="PF26354">
    <property type="entry name" value="DMF_alpha"/>
    <property type="match status" value="1"/>
</dbReference>
<organism evidence="2 3">
    <name type="scientific">Hypericibacter terrae</name>
    <dbReference type="NCBI Taxonomy" id="2602015"/>
    <lineage>
        <taxon>Bacteria</taxon>
        <taxon>Pseudomonadati</taxon>
        <taxon>Pseudomonadota</taxon>
        <taxon>Alphaproteobacteria</taxon>
        <taxon>Rhodospirillales</taxon>
        <taxon>Dongiaceae</taxon>
        <taxon>Hypericibacter</taxon>
    </lineage>
</organism>
<evidence type="ECO:0000313" key="2">
    <source>
        <dbReference type="EMBL" id="QEX17847.1"/>
    </source>
</evidence>
<dbReference type="RefSeq" id="WP_151178064.1">
    <property type="nucleotide sequence ID" value="NZ_CP042906.1"/>
</dbReference>
<evidence type="ECO:0000313" key="3">
    <source>
        <dbReference type="Proteomes" id="UP000326202"/>
    </source>
</evidence>
<dbReference type="InterPro" id="IPR058713">
    <property type="entry name" value="DMF_alpha_dom"/>
</dbReference>
<dbReference type="OrthoDB" id="7068805at2"/>
<dbReference type="KEGG" id="htq:FRZ44_31500"/>
<sequence>MYSLSPEDAKILPEFLRQERKDFSLELRRALNRLRLVPLADREVIVAIDSKHWRLARLGRNRGDPVRFIDERVFTDHKRAEWEVLKMRWQRLTGTPLPNSAEAE</sequence>
<name>A0A5J6MKY7_9PROT</name>
<dbReference type="EMBL" id="CP042906">
    <property type="protein sequence ID" value="QEX17847.1"/>
    <property type="molecule type" value="Genomic_DNA"/>
</dbReference>
<gene>
    <name evidence="2" type="ORF">FRZ44_31500</name>
</gene>
<proteinExistence type="predicted"/>
<protein>
    <recommendedName>
        <fullName evidence="1">N,N-dimethylformamidase alpha subunit domain-containing protein</fullName>
    </recommendedName>
</protein>
<evidence type="ECO:0000259" key="1">
    <source>
        <dbReference type="Pfam" id="PF26354"/>
    </source>
</evidence>
<feature type="domain" description="N,N-dimethylformamidase alpha subunit" evidence="1">
    <location>
        <begin position="13"/>
        <end position="93"/>
    </location>
</feature>